<evidence type="ECO:0000313" key="2">
    <source>
        <dbReference type="Proteomes" id="UP000321580"/>
    </source>
</evidence>
<reference evidence="1 2" key="1">
    <citation type="submission" date="2019-08" db="EMBL/GenBank/DDBJ databases">
        <title>Genome of Phaeodactylibacter luteus.</title>
        <authorList>
            <person name="Bowman J.P."/>
        </authorList>
    </citation>
    <scope>NUCLEOTIDE SEQUENCE [LARGE SCALE GENOMIC DNA]</scope>
    <source>
        <strain evidence="1 2">KCTC 42180</strain>
    </source>
</reference>
<dbReference type="OrthoDB" id="9889314at2"/>
<accession>A0A5C6RI94</accession>
<sequence length="66" mass="7541">MTKQVTIKEAHYVKDVTISLRTNSQLKAIMEELGKRKGMNLTDYLNEMIVAQLKQEGIAVTVSRQF</sequence>
<proteinExistence type="predicted"/>
<organism evidence="1 2">
    <name type="scientific">Phaeodactylibacter luteus</name>
    <dbReference type="NCBI Taxonomy" id="1564516"/>
    <lineage>
        <taxon>Bacteria</taxon>
        <taxon>Pseudomonadati</taxon>
        <taxon>Bacteroidota</taxon>
        <taxon>Saprospiria</taxon>
        <taxon>Saprospirales</taxon>
        <taxon>Haliscomenobacteraceae</taxon>
        <taxon>Phaeodactylibacter</taxon>
    </lineage>
</organism>
<evidence type="ECO:0000313" key="1">
    <source>
        <dbReference type="EMBL" id="TXB61635.1"/>
    </source>
</evidence>
<dbReference type="RefSeq" id="WP_147168981.1">
    <property type="nucleotide sequence ID" value="NZ_VOOR01000050.1"/>
</dbReference>
<dbReference type="Proteomes" id="UP000321580">
    <property type="component" value="Unassembled WGS sequence"/>
</dbReference>
<name>A0A5C6RI94_9BACT</name>
<dbReference type="EMBL" id="VOOR01000050">
    <property type="protein sequence ID" value="TXB61635.1"/>
    <property type="molecule type" value="Genomic_DNA"/>
</dbReference>
<keyword evidence="2" id="KW-1185">Reference proteome</keyword>
<dbReference type="AlphaFoldDB" id="A0A5C6RI94"/>
<comment type="caution">
    <text evidence="1">The sequence shown here is derived from an EMBL/GenBank/DDBJ whole genome shotgun (WGS) entry which is preliminary data.</text>
</comment>
<protein>
    <submittedName>
        <fullName evidence="1">Uncharacterized protein</fullName>
    </submittedName>
</protein>
<gene>
    <name evidence="1" type="ORF">FRY97_18095</name>
</gene>